<name>A0AAE8MVS9_9PEZI</name>
<proteinExistence type="predicted"/>
<dbReference type="Proteomes" id="UP001187682">
    <property type="component" value="Unassembled WGS sequence"/>
</dbReference>
<organism evidence="2 3">
    <name type="scientific">Cephalotrichum gorgonifer</name>
    <dbReference type="NCBI Taxonomy" id="2041049"/>
    <lineage>
        <taxon>Eukaryota</taxon>
        <taxon>Fungi</taxon>
        <taxon>Dikarya</taxon>
        <taxon>Ascomycota</taxon>
        <taxon>Pezizomycotina</taxon>
        <taxon>Sordariomycetes</taxon>
        <taxon>Hypocreomycetidae</taxon>
        <taxon>Microascales</taxon>
        <taxon>Microascaceae</taxon>
        <taxon>Cephalotrichum</taxon>
    </lineage>
</organism>
<feature type="compositionally biased region" description="Low complexity" evidence="1">
    <location>
        <begin position="92"/>
        <end position="103"/>
    </location>
</feature>
<gene>
    <name evidence="2" type="ORF">DNG_04283</name>
</gene>
<feature type="region of interest" description="Disordered" evidence="1">
    <location>
        <begin position="64"/>
        <end position="104"/>
    </location>
</feature>
<keyword evidence="3" id="KW-1185">Reference proteome</keyword>
<comment type="caution">
    <text evidence="2">The sequence shown here is derived from an EMBL/GenBank/DDBJ whole genome shotgun (WGS) entry which is preliminary data.</text>
</comment>
<dbReference type="AlphaFoldDB" id="A0AAE8MVS9"/>
<dbReference type="Gene3D" id="3.30.410.10">
    <property type="entry name" value="Cholesterol Oxidase, domain 2"/>
    <property type="match status" value="1"/>
</dbReference>
<protein>
    <submittedName>
        <fullName evidence="2">Uncharacterized protein</fullName>
    </submittedName>
</protein>
<accession>A0AAE8MVS9</accession>
<evidence type="ECO:0000256" key="1">
    <source>
        <dbReference type="SAM" id="MobiDB-lite"/>
    </source>
</evidence>
<reference evidence="2" key="1">
    <citation type="submission" date="2018-03" db="EMBL/GenBank/DDBJ databases">
        <authorList>
            <person name="Guldener U."/>
        </authorList>
    </citation>
    <scope>NUCLEOTIDE SEQUENCE</scope>
</reference>
<evidence type="ECO:0000313" key="2">
    <source>
        <dbReference type="EMBL" id="SPO01610.1"/>
    </source>
</evidence>
<sequence length="119" mass="12740">MRPGGITEADKKIHFVDRPGILAAATPNIGPMIWDDITVSDGTTRQLQRTSYNELVESGFLESRAIPGTRKPLPRGGIPSRRSKANPEEYDGGTAYEATEGAASMVSDNLAEDKAHSGV</sequence>
<evidence type="ECO:0000313" key="3">
    <source>
        <dbReference type="Proteomes" id="UP001187682"/>
    </source>
</evidence>
<dbReference type="EMBL" id="ONZQ02000005">
    <property type="protein sequence ID" value="SPO01610.1"/>
    <property type="molecule type" value="Genomic_DNA"/>
</dbReference>